<dbReference type="RefSeq" id="WP_089858231.1">
    <property type="nucleotide sequence ID" value="NZ_FOTI01000001.1"/>
</dbReference>
<evidence type="ECO:0000313" key="2">
    <source>
        <dbReference type="EMBL" id="SFL10131.1"/>
    </source>
</evidence>
<reference evidence="2 3" key="1">
    <citation type="submission" date="2016-10" db="EMBL/GenBank/DDBJ databases">
        <authorList>
            <person name="de Groot N.N."/>
        </authorList>
    </citation>
    <scope>NUCLEOTIDE SEQUENCE [LARGE SCALE GENOMIC DNA]</scope>
    <source>
        <strain evidence="2 3">ATCC 51327</strain>
    </source>
</reference>
<accession>A0A1I4F172</accession>
<dbReference type="AlphaFoldDB" id="A0A1I4F172"/>
<evidence type="ECO:0000313" key="3">
    <source>
        <dbReference type="Proteomes" id="UP000199006"/>
    </source>
</evidence>
<feature type="coiled-coil region" evidence="1">
    <location>
        <begin position="70"/>
        <end position="97"/>
    </location>
</feature>
<evidence type="ECO:0000256" key="1">
    <source>
        <dbReference type="SAM" id="Coils"/>
    </source>
</evidence>
<keyword evidence="1" id="KW-0175">Coiled coil</keyword>
<name>A0A1I4F172_9FIRM</name>
<dbReference type="STRING" id="29563.SAMN02983006_00191"/>
<proteinExistence type="predicted"/>
<dbReference type="Proteomes" id="UP000199006">
    <property type="component" value="Unassembled WGS sequence"/>
</dbReference>
<organism evidence="2 3">
    <name type="scientific">Halanaerobium salsuginis</name>
    <dbReference type="NCBI Taxonomy" id="29563"/>
    <lineage>
        <taxon>Bacteria</taxon>
        <taxon>Bacillati</taxon>
        <taxon>Bacillota</taxon>
        <taxon>Clostridia</taxon>
        <taxon>Halanaerobiales</taxon>
        <taxon>Halanaerobiaceae</taxon>
        <taxon>Halanaerobium</taxon>
    </lineage>
</organism>
<dbReference type="EMBL" id="FOTI01000001">
    <property type="protein sequence ID" value="SFL10131.1"/>
    <property type="molecule type" value="Genomic_DNA"/>
</dbReference>
<protein>
    <submittedName>
        <fullName evidence="2">Uncharacterized protein</fullName>
    </submittedName>
</protein>
<keyword evidence="3" id="KW-1185">Reference proteome</keyword>
<gene>
    <name evidence="2" type="ORF">SAMN02983006_00191</name>
</gene>
<sequence>MNKVEIDKKLKELVRNSIGMEDSPKSDYLRNGIKEISKEIEADIESTNDKIVGNLALNINVDSSEAQEGIRLLNNRLDFINQQIDRAVEELEGMKNNIKIGVEVDE</sequence>